<proteinExistence type="predicted"/>
<sequence>MSACTPERSLIAVTNVARDSRILAPSLST</sequence>
<organism evidence="1 2">
    <name type="scientific">Staurois parvus</name>
    <dbReference type="NCBI Taxonomy" id="386267"/>
    <lineage>
        <taxon>Eukaryota</taxon>
        <taxon>Metazoa</taxon>
        <taxon>Chordata</taxon>
        <taxon>Craniata</taxon>
        <taxon>Vertebrata</taxon>
        <taxon>Euteleostomi</taxon>
        <taxon>Amphibia</taxon>
        <taxon>Batrachia</taxon>
        <taxon>Anura</taxon>
        <taxon>Neobatrachia</taxon>
        <taxon>Ranoidea</taxon>
        <taxon>Ranidae</taxon>
        <taxon>Staurois</taxon>
    </lineage>
</organism>
<gene>
    <name evidence="1" type="ORF">SPARVUS_LOCUS12323805</name>
</gene>
<keyword evidence="2" id="KW-1185">Reference proteome</keyword>
<protein>
    <submittedName>
        <fullName evidence="1">Uncharacterized protein</fullName>
    </submittedName>
</protein>
<reference evidence="1" key="1">
    <citation type="submission" date="2023-05" db="EMBL/GenBank/DDBJ databases">
        <authorList>
            <person name="Stuckert A."/>
        </authorList>
    </citation>
    <scope>NUCLEOTIDE SEQUENCE</scope>
</reference>
<evidence type="ECO:0000313" key="1">
    <source>
        <dbReference type="EMBL" id="CAI9597931.1"/>
    </source>
</evidence>
<name>A0ABN9FQY9_9NEOB</name>
<dbReference type="EMBL" id="CATNWA010017100">
    <property type="protein sequence ID" value="CAI9597931.1"/>
    <property type="molecule type" value="Genomic_DNA"/>
</dbReference>
<accession>A0ABN9FQY9</accession>
<comment type="caution">
    <text evidence="1">The sequence shown here is derived from an EMBL/GenBank/DDBJ whole genome shotgun (WGS) entry which is preliminary data.</text>
</comment>
<dbReference type="Proteomes" id="UP001162483">
    <property type="component" value="Unassembled WGS sequence"/>
</dbReference>
<evidence type="ECO:0000313" key="2">
    <source>
        <dbReference type="Proteomes" id="UP001162483"/>
    </source>
</evidence>